<keyword evidence="1" id="KW-0812">Transmembrane</keyword>
<reference evidence="2" key="1">
    <citation type="journal article" date="2014" name="Int. J. Syst. Evol. Microbiol.">
        <title>Complete genome sequence of Corynebacterium casei LMG S-19264T (=DSM 44701T), isolated from a smear-ripened cheese.</title>
        <authorList>
            <consortium name="US DOE Joint Genome Institute (JGI-PGF)"/>
            <person name="Walter F."/>
            <person name="Albersmeier A."/>
            <person name="Kalinowski J."/>
            <person name="Ruckert C."/>
        </authorList>
    </citation>
    <scope>NUCLEOTIDE SEQUENCE</scope>
    <source>
        <strain evidence="2">JCM 30804</strain>
    </source>
</reference>
<keyword evidence="1" id="KW-1133">Transmembrane helix</keyword>
<protein>
    <submittedName>
        <fullName evidence="2">Uncharacterized protein</fullName>
    </submittedName>
</protein>
<accession>A0A917N732</accession>
<reference evidence="2" key="2">
    <citation type="submission" date="2020-09" db="EMBL/GenBank/DDBJ databases">
        <authorList>
            <person name="Sun Q."/>
            <person name="Ohkuma M."/>
        </authorList>
    </citation>
    <scope>NUCLEOTIDE SEQUENCE</scope>
    <source>
        <strain evidence="2">JCM 30804</strain>
    </source>
</reference>
<dbReference type="EMBL" id="BMPZ01000001">
    <property type="protein sequence ID" value="GGI71843.1"/>
    <property type="molecule type" value="Genomic_DNA"/>
</dbReference>
<proteinExistence type="predicted"/>
<sequence length="113" mass="12403">MNTVNLMEIYAERARLQLSLISYLKIAIFMSLGMAVFVVIIVNTYGASHFEPAERWPSVALWVSVGSALCTLIAGAVGSVISYPLYAFWCNQIKGQWISGKIAAQVENSSINQ</sequence>
<dbReference type="RefSeq" id="WP_188917738.1">
    <property type="nucleotide sequence ID" value="NZ_BMPZ01000001.1"/>
</dbReference>
<name>A0A917N732_9GAMM</name>
<feature type="transmembrane region" description="Helical" evidence="1">
    <location>
        <begin position="20"/>
        <end position="42"/>
    </location>
</feature>
<evidence type="ECO:0000256" key="1">
    <source>
        <dbReference type="SAM" id="Phobius"/>
    </source>
</evidence>
<keyword evidence="1" id="KW-0472">Membrane</keyword>
<gene>
    <name evidence="2" type="ORF">GCM10009332_06490</name>
</gene>
<evidence type="ECO:0000313" key="2">
    <source>
        <dbReference type="EMBL" id="GGI71843.1"/>
    </source>
</evidence>
<keyword evidence="3" id="KW-1185">Reference proteome</keyword>
<dbReference type="AlphaFoldDB" id="A0A917N732"/>
<evidence type="ECO:0000313" key="3">
    <source>
        <dbReference type="Proteomes" id="UP000613743"/>
    </source>
</evidence>
<comment type="caution">
    <text evidence="2">The sequence shown here is derived from an EMBL/GenBank/DDBJ whole genome shotgun (WGS) entry which is preliminary data.</text>
</comment>
<feature type="transmembrane region" description="Helical" evidence="1">
    <location>
        <begin position="62"/>
        <end position="86"/>
    </location>
</feature>
<organism evidence="2 3">
    <name type="scientific">Shewanella gelidii</name>
    <dbReference type="NCBI Taxonomy" id="1642821"/>
    <lineage>
        <taxon>Bacteria</taxon>
        <taxon>Pseudomonadati</taxon>
        <taxon>Pseudomonadota</taxon>
        <taxon>Gammaproteobacteria</taxon>
        <taxon>Alteromonadales</taxon>
        <taxon>Shewanellaceae</taxon>
        <taxon>Shewanella</taxon>
    </lineage>
</organism>
<dbReference type="Proteomes" id="UP000613743">
    <property type="component" value="Unassembled WGS sequence"/>
</dbReference>